<keyword evidence="2" id="KW-1185">Reference proteome</keyword>
<reference evidence="1 2" key="2">
    <citation type="journal article" date="2010" name="Nucleic Acids Res.">
        <title>BeetleBase in 2010: revisions to provide comprehensive genomic information for Tribolium castaneum.</title>
        <authorList>
            <person name="Kim H.S."/>
            <person name="Murphy T."/>
            <person name="Xia J."/>
            <person name="Caragea D."/>
            <person name="Park Y."/>
            <person name="Beeman R.W."/>
            <person name="Lorenzen M.D."/>
            <person name="Butcher S."/>
            <person name="Manak J.R."/>
            <person name="Brown S.J."/>
        </authorList>
    </citation>
    <scope>GENOME REANNOTATION</scope>
    <source>
        <strain evidence="1 2">Georgia GA2</strain>
    </source>
</reference>
<sequence>MKKEIFIGLDLMKLIILTASLSTSCKAFGIRLTARA</sequence>
<name>A0A139WDR8_TRICA</name>
<protein>
    <recommendedName>
        <fullName evidence="3">Lipoprotein</fullName>
    </recommendedName>
</protein>
<organism evidence="1 2">
    <name type="scientific">Tribolium castaneum</name>
    <name type="common">Red flour beetle</name>
    <dbReference type="NCBI Taxonomy" id="7070"/>
    <lineage>
        <taxon>Eukaryota</taxon>
        <taxon>Metazoa</taxon>
        <taxon>Ecdysozoa</taxon>
        <taxon>Arthropoda</taxon>
        <taxon>Hexapoda</taxon>
        <taxon>Insecta</taxon>
        <taxon>Pterygota</taxon>
        <taxon>Neoptera</taxon>
        <taxon>Endopterygota</taxon>
        <taxon>Coleoptera</taxon>
        <taxon>Polyphaga</taxon>
        <taxon>Cucujiformia</taxon>
        <taxon>Tenebrionidae</taxon>
        <taxon>Tenebrionidae incertae sedis</taxon>
        <taxon>Tribolium</taxon>
    </lineage>
</organism>
<dbReference type="AlphaFoldDB" id="A0A139WDR8"/>
<reference evidence="1 2" key="1">
    <citation type="journal article" date="2008" name="Nature">
        <title>The genome of the model beetle and pest Tribolium castaneum.</title>
        <authorList>
            <consortium name="Tribolium Genome Sequencing Consortium"/>
            <person name="Richards S."/>
            <person name="Gibbs R.A."/>
            <person name="Weinstock G.M."/>
            <person name="Brown S.J."/>
            <person name="Denell R."/>
            <person name="Beeman R.W."/>
            <person name="Gibbs R."/>
            <person name="Beeman R.W."/>
            <person name="Brown S.J."/>
            <person name="Bucher G."/>
            <person name="Friedrich M."/>
            <person name="Grimmelikhuijzen C.J."/>
            <person name="Klingler M."/>
            <person name="Lorenzen M."/>
            <person name="Richards S."/>
            <person name="Roth S."/>
            <person name="Schroder R."/>
            <person name="Tautz D."/>
            <person name="Zdobnov E.M."/>
            <person name="Muzny D."/>
            <person name="Gibbs R.A."/>
            <person name="Weinstock G.M."/>
            <person name="Attaway T."/>
            <person name="Bell S."/>
            <person name="Buhay C.J."/>
            <person name="Chandrabose M.N."/>
            <person name="Chavez D."/>
            <person name="Clerk-Blankenburg K.P."/>
            <person name="Cree A."/>
            <person name="Dao M."/>
            <person name="Davis C."/>
            <person name="Chacko J."/>
            <person name="Dinh H."/>
            <person name="Dugan-Rocha S."/>
            <person name="Fowler G."/>
            <person name="Garner T.T."/>
            <person name="Garnes J."/>
            <person name="Gnirke A."/>
            <person name="Hawes A."/>
            <person name="Hernandez J."/>
            <person name="Hines S."/>
            <person name="Holder M."/>
            <person name="Hume J."/>
            <person name="Jhangiani S.N."/>
            <person name="Joshi V."/>
            <person name="Khan Z.M."/>
            <person name="Jackson L."/>
            <person name="Kovar C."/>
            <person name="Kowis A."/>
            <person name="Lee S."/>
            <person name="Lewis L.R."/>
            <person name="Margolis J."/>
            <person name="Morgan M."/>
            <person name="Nazareth L.V."/>
            <person name="Nguyen N."/>
            <person name="Okwuonu G."/>
            <person name="Parker D."/>
            <person name="Richards S."/>
            <person name="Ruiz S.J."/>
            <person name="Santibanez J."/>
            <person name="Savard J."/>
            <person name="Scherer S.E."/>
            <person name="Schneider B."/>
            <person name="Sodergren E."/>
            <person name="Tautz D."/>
            <person name="Vattahil S."/>
            <person name="Villasana D."/>
            <person name="White C.S."/>
            <person name="Wright R."/>
            <person name="Park Y."/>
            <person name="Beeman R.W."/>
            <person name="Lord J."/>
            <person name="Oppert B."/>
            <person name="Lorenzen M."/>
            <person name="Brown S."/>
            <person name="Wang L."/>
            <person name="Savard J."/>
            <person name="Tautz D."/>
            <person name="Richards S."/>
            <person name="Weinstock G."/>
            <person name="Gibbs R.A."/>
            <person name="Liu Y."/>
            <person name="Worley K."/>
            <person name="Weinstock G."/>
            <person name="Elsik C.G."/>
            <person name="Reese J.T."/>
            <person name="Elhaik E."/>
            <person name="Landan G."/>
            <person name="Graur D."/>
            <person name="Arensburger P."/>
            <person name="Atkinson P."/>
            <person name="Beeman R.W."/>
            <person name="Beidler J."/>
            <person name="Brown S.J."/>
            <person name="Demuth J.P."/>
            <person name="Drury D.W."/>
            <person name="Du Y.Z."/>
            <person name="Fujiwara H."/>
            <person name="Lorenzen M."/>
            <person name="Maselli V."/>
            <person name="Osanai M."/>
            <person name="Park Y."/>
            <person name="Robertson H.M."/>
            <person name="Tu Z."/>
            <person name="Wang J.J."/>
            <person name="Wang S."/>
            <person name="Richards S."/>
            <person name="Song H."/>
            <person name="Zhang L."/>
            <person name="Sodergren E."/>
            <person name="Werner D."/>
            <person name="Stanke M."/>
            <person name="Morgenstern B."/>
            <person name="Solovyev V."/>
            <person name="Kosarev P."/>
            <person name="Brown G."/>
            <person name="Chen H.C."/>
            <person name="Ermolaeva O."/>
            <person name="Hlavina W."/>
            <person name="Kapustin Y."/>
            <person name="Kiryutin B."/>
            <person name="Kitts P."/>
            <person name="Maglott D."/>
            <person name="Pruitt K."/>
            <person name="Sapojnikov V."/>
            <person name="Souvorov A."/>
            <person name="Mackey A.J."/>
            <person name="Waterhouse R.M."/>
            <person name="Wyder S."/>
            <person name="Zdobnov E.M."/>
            <person name="Zdobnov E.M."/>
            <person name="Wyder S."/>
            <person name="Kriventseva E.V."/>
            <person name="Kadowaki T."/>
            <person name="Bork P."/>
            <person name="Aranda M."/>
            <person name="Bao R."/>
            <person name="Beermann A."/>
            <person name="Berns N."/>
            <person name="Bolognesi R."/>
            <person name="Bonneton F."/>
            <person name="Bopp D."/>
            <person name="Brown S.J."/>
            <person name="Bucher G."/>
            <person name="Butts T."/>
            <person name="Chaumot A."/>
            <person name="Denell R.E."/>
            <person name="Ferrier D.E."/>
            <person name="Friedrich M."/>
            <person name="Gordon C.M."/>
            <person name="Jindra M."/>
            <person name="Klingler M."/>
            <person name="Lan Q."/>
            <person name="Lattorff H.M."/>
            <person name="Laudet V."/>
            <person name="von Levetsow C."/>
            <person name="Liu Z."/>
            <person name="Lutz R."/>
            <person name="Lynch J.A."/>
            <person name="da Fonseca R.N."/>
            <person name="Posnien N."/>
            <person name="Reuter R."/>
            <person name="Roth S."/>
            <person name="Savard J."/>
            <person name="Schinko J.B."/>
            <person name="Schmitt C."/>
            <person name="Schoppmeier M."/>
            <person name="Schroder R."/>
            <person name="Shippy T.D."/>
            <person name="Simonnet F."/>
            <person name="Marques-Souza H."/>
            <person name="Tautz D."/>
            <person name="Tomoyasu Y."/>
            <person name="Trauner J."/>
            <person name="Van der Zee M."/>
            <person name="Vervoort M."/>
            <person name="Wittkopp N."/>
            <person name="Wimmer E.A."/>
            <person name="Yang X."/>
            <person name="Jones A.K."/>
            <person name="Sattelle D.B."/>
            <person name="Ebert P.R."/>
            <person name="Nelson D."/>
            <person name="Scott J.G."/>
            <person name="Beeman R.W."/>
            <person name="Muthukrishnan S."/>
            <person name="Kramer K.J."/>
            <person name="Arakane Y."/>
            <person name="Beeman R.W."/>
            <person name="Zhu Q."/>
            <person name="Hogenkamp D."/>
            <person name="Dixit R."/>
            <person name="Oppert B."/>
            <person name="Jiang H."/>
            <person name="Zou Z."/>
            <person name="Marshall J."/>
            <person name="Elpidina E."/>
            <person name="Vinokurov K."/>
            <person name="Oppert C."/>
            <person name="Zou Z."/>
            <person name="Evans J."/>
            <person name="Lu Z."/>
            <person name="Zhao P."/>
            <person name="Sumathipala N."/>
            <person name="Altincicek B."/>
            <person name="Vilcinskas A."/>
            <person name="Williams M."/>
            <person name="Hultmark D."/>
            <person name="Hetru C."/>
            <person name="Jiang H."/>
            <person name="Grimmelikhuijzen C.J."/>
            <person name="Hauser F."/>
            <person name="Cazzamali G."/>
            <person name="Williamson M."/>
            <person name="Park Y."/>
            <person name="Li B."/>
            <person name="Tanaka Y."/>
            <person name="Predel R."/>
            <person name="Neupert S."/>
            <person name="Schachtner J."/>
            <person name="Verleyen P."/>
            <person name="Raible F."/>
            <person name="Bork P."/>
            <person name="Friedrich M."/>
            <person name="Walden K.K."/>
            <person name="Robertson H.M."/>
            <person name="Angeli S."/>
            <person name="Foret S."/>
            <person name="Bucher G."/>
            <person name="Schuetz S."/>
            <person name="Maleszka R."/>
            <person name="Wimmer E.A."/>
            <person name="Beeman R.W."/>
            <person name="Lorenzen M."/>
            <person name="Tomoyasu Y."/>
            <person name="Miller S.C."/>
            <person name="Grossmann D."/>
            <person name="Bucher G."/>
        </authorList>
    </citation>
    <scope>NUCLEOTIDE SEQUENCE [LARGE SCALE GENOMIC DNA]</scope>
    <source>
        <strain evidence="1 2">Georgia GA2</strain>
    </source>
</reference>
<dbReference type="EMBL" id="KQ971357">
    <property type="protein sequence ID" value="KYB26052.1"/>
    <property type="molecule type" value="Genomic_DNA"/>
</dbReference>
<dbReference type="PROSITE" id="PS51257">
    <property type="entry name" value="PROKAR_LIPOPROTEIN"/>
    <property type="match status" value="1"/>
</dbReference>
<proteinExistence type="predicted"/>
<evidence type="ECO:0000313" key="1">
    <source>
        <dbReference type="EMBL" id="KYB26052.1"/>
    </source>
</evidence>
<accession>A0A139WDR8</accession>
<dbReference type="Proteomes" id="UP000007266">
    <property type="component" value="Linkage group 8"/>
</dbReference>
<gene>
    <name evidence="1" type="primary">AUGUSTUS-3.0.2_33939</name>
    <name evidence="1" type="ORF">TcasGA2_TC033939</name>
</gene>
<dbReference type="InParanoid" id="A0A139WDR8"/>
<evidence type="ECO:0008006" key="3">
    <source>
        <dbReference type="Google" id="ProtNLM"/>
    </source>
</evidence>
<evidence type="ECO:0000313" key="2">
    <source>
        <dbReference type="Proteomes" id="UP000007266"/>
    </source>
</evidence>